<evidence type="ECO:0008006" key="4">
    <source>
        <dbReference type="Google" id="ProtNLM"/>
    </source>
</evidence>
<dbReference type="GO" id="GO:0003735">
    <property type="term" value="F:structural constituent of ribosome"/>
    <property type="evidence" value="ECO:0007669"/>
    <property type="project" value="TreeGrafter"/>
</dbReference>
<dbReference type="eggNOG" id="ENOG502SBK0">
    <property type="taxonomic scope" value="Eukaryota"/>
</dbReference>
<dbReference type="GO" id="GO:0005763">
    <property type="term" value="C:mitochondrial small ribosomal subunit"/>
    <property type="evidence" value="ECO:0007669"/>
    <property type="project" value="TreeGrafter"/>
</dbReference>
<sequence>MSAKAVSPGAALLRTSRLFSLPSQLPPAPGDVTGAGKRLSESATKPFPTLQAIASPKASRSRGDWGFKRPLPSKVTTKSTAPLVRVKQVDSIEQITDFATATDHAVTLRKWQEMGVPITLQTDAQQHKHLPGKSVFEEAADMIAIEPSKKHTTDDKRWKFQGPWLAGITEGAFQTYLKKQVRTRRPEFRDFLRVQLATDINRDASAKAMDAGTAAVPPVAAADITDAQLTEYLRKLRQDRPLLYRLVGKFLDLAPLEPSDKIFQSLARSSFSLAGSPSLLSSSSAATSSSLSPLSPLSHLGSSRGAANPWAQDGPPITHPSAGLSYLRTAAYLDNHPLYGPQKSHPPVQARVVSPRNASGSFPAKLGVGGFVTDNPFGETAYHIRNSNSRTIPGLSIIDPKIAGGSKIPMRVSAAKVNSQGRVVVSVTEADPEAVLVQRELEGKETIFGQPARLLSTRTDSYPRSTVRYAQNLRQSALVSSPQNYGLGP</sequence>
<accession>F0X8K2</accession>
<dbReference type="AlphaFoldDB" id="F0X8K2"/>
<feature type="region of interest" description="Disordered" evidence="1">
    <location>
        <begin position="22"/>
        <end position="45"/>
    </location>
</feature>
<gene>
    <name evidence="2" type="ORF">CMQ_3658</name>
</gene>
<protein>
    <recommendedName>
        <fullName evidence="4">Mitochondrial ribosomal protein</fullName>
    </recommendedName>
</protein>
<evidence type="ECO:0000313" key="2">
    <source>
        <dbReference type="EMBL" id="EFX05589.1"/>
    </source>
</evidence>
<name>F0X8K2_GROCL</name>
<dbReference type="InterPro" id="IPR016712">
    <property type="entry name" value="Rbsml_bS1m-like"/>
</dbReference>
<dbReference type="GO" id="GO:0070124">
    <property type="term" value="P:mitochondrial translational initiation"/>
    <property type="evidence" value="ECO:0007669"/>
    <property type="project" value="TreeGrafter"/>
</dbReference>
<dbReference type="PANTHER" id="PTHR28058:SF1">
    <property type="entry name" value="SMALL RIBOSOMAL SUBUNIT PROTEIN BS1M"/>
    <property type="match status" value="1"/>
</dbReference>
<dbReference type="Pfam" id="PF11709">
    <property type="entry name" value="Mit_ribos_Mrp51"/>
    <property type="match status" value="1"/>
</dbReference>
<feature type="region of interest" description="Disordered" evidence="1">
    <location>
        <begin position="288"/>
        <end position="315"/>
    </location>
</feature>
<keyword evidence="3" id="KW-1185">Reference proteome</keyword>
<dbReference type="EMBL" id="GL629735">
    <property type="protein sequence ID" value="EFX05589.1"/>
    <property type="molecule type" value="Genomic_DNA"/>
</dbReference>
<dbReference type="HOGENOM" id="CLU_024465_0_0_1"/>
<evidence type="ECO:0000256" key="1">
    <source>
        <dbReference type="SAM" id="MobiDB-lite"/>
    </source>
</evidence>
<evidence type="ECO:0000313" key="3">
    <source>
        <dbReference type="Proteomes" id="UP000007796"/>
    </source>
</evidence>
<dbReference type="STRING" id="655863.F0X8K2"/>
<dbReference type="Proteomes" id="UP000007796">
    <property type="component" value="Unassembled WGS sequence"/>
</dbReference>
<dbReference type="PANTHER" id="PTHR28058">
    <property type="entry name" value="37S RIBOSOMAL PROTEIN MRP51, MITOCHONDRIAL"/>
    <property type="match status" value="1"/>
</dbReference>
<dbReference type="GeneID" id="25976782"/>
<feature type="compositionally biased region" description="Low complexity" evidence="1">
    <location>
        <begin position="288"/>
        <end position="303"/>
    </location>
</feature>
<organism evidence="3">
    <name type="scientific">Grosmannia clavigera (strain kw1407 / UAMH 11150)</name>
    <name type="common">Blue stain fungus</name>
    <name type="synonym">Graphiocladiella clavigera</name>
    <dbReference type="NCBI Taxonomy" id="655863"/>
    <lineage>
        <taxon>Eukaryota</taxon>
        <taxon>Fungi</taxon>
        <taxon>Dikarya</taxon>
        <taxon>Ascomycota</taxon>
        <taxon>Pezizomycotina</taxon>
        <taxon>Sordariomycetes</taxon>
        <taxon>Sordariomycetidae</taxon>
        <taxon>Ophiostomatales</taxon>
        <taxon>Ophiostomataceae</taxon>
        <taxon>Leptographium</taxon>
    </lineage>
</organism>
<reference evidence="2 3" key="1">
    <citation type="journal article" date="2011" name="Proc. Natl. Acad. Sci. U.S.A.">
        <title>Genome and transcriptome analyses of the mountain pine beetle-fungal symbiont Grosmannia clavigera, a lodgepole pine pathogen.</title>
        <authorList>
            <person name="DiGuistini S."/>
            <person name="Wang Y."/>
            <person name="Liao N.Y."/>
            <person name="Taylor G."/>
            <person name="Tanguay P."/>
            <person name="Feau N."/>
            <person name="Henrissat B."/>
            <person name="Chan S.K."/>
            <person name="Hesse-Orce U."/>
            <person name="Alamouti S.M."/>
            <person name="Tsui C.K.M."/>
            <person name="Docking R.T."/>
            <person name="Levasseur A."/>
            <person name="Haridas S."/>
            <person name="Robertson G."/>
            <person name="Birol I."/>
            <person name="Holt R.A."/>
            <person name="Marra M.A."/>
            <person name="Hamelin R.C."/>
            <person name="Hirst M."/>
            <person name="Jones S.J.M."/>
            <person name="Bohlmann J."/>
            <person name="Breuil C."/>
        </authorList>
    </citation>
    <scope>NUCLEOTIDE SEQUENCE [LARGE SCALE GENOMIC DNA]</scope>
    <source>
        <strain evidence="3">kw1407 / UAMH 11150</strain>
    </source>
</reference>
<dbReference type="OrthoDB" id="3913595at2759"/>
<dbReference type="InParanoid" id="F0X8K2"/>
<proteinExistence type="predicted"/>
<dbReference type="RefSeq" id="XP_014175071.1">
    <property type="nucleotide sequence ID" value="XM_014319596.1"/>
</dbReference>